<keyword evidence="10" id="KW-1185">Reference proteome</keyword>
<accession>A0A5S5MFN7</accession>
<dbReference type="CDD" id="cd00130">
    <property type="entry name" value="PAS"/>
    <property type="match status" value="1"/>
</dbReference>
<dbReference type="SUPFAM" id="SSF55785">
    <property type="entry name" value="PYP-like sensor domain (PAS domain)"/>
    <property type="match status" value="1"/>
</dbReference>
<evidence type="ECO:0000256" key="4">
    <source>
        <dbReference type="PROSITE-ProRule" id="PRU00169"/>
    </source>
</evidence>
<dbReference type="Pfam" id="PF10114">
    <property type="entry name" value="PocR"/>
    <property type="match status" value="1"/>
</dbReference>
<dbReference type="CDD" id="cd00082">
    <property type="entry name" value="HisKA"/>
    <property type="match status" value="1"/>
</dbReference>
<dbReference type="Gene3D" id="1.10.287.130">
    <property type="match status" value="1"/>
</dbReference>
<dbReference type="NCBIfam" id="TIGR00229">
    <property type="entry name" value="sensory_box"/>
    <property type="match status" value="1"/>
</dbReference>
<dbReference type="EMBL" id="VDMB01000011">
    <property type="protein sequence ID" value="TYT74487.1"/>
    <property type="molecule type" value="Genomic_DNA"/>
</dbReference>
<proteinExistence type="predicted"/>
<dbReference type="PROSITE" id="PS50110">
    <property type="entry name" value="RESPONSE_REGULATORY"/>
    <property type="match status" value="1"/>
</dbReference>
<dbReference type="AlphaFoldDB" id="A0A5S5MFN7"/>
<dbReference type="PANTHER" id="PTHR43065:SF42">
    <property type="entry name" value="TWO-COMPONENT SENSOR PPRA"/>
    <property type="match status" value="1"/>
</dbReference>
<evidence type="ECO:0000256" key="2">
    <source>
        <dbReference type="ARBA" id="ARBA00012438"/>
    </source>
</evidence>
<reference evidence="9 10" key="1">
    <citation type="submission" date="2019-06" db="EMBL/GenBank/DDBJ databases">
        <title>Desulfobotulus mexicanus sp. nov., a novel sulfate-reducing bacterium isolated from the sediment of an alkaline crater lake in Mexico.</title>
        <authorList>
            <person name="Hirschler-Rea A."/>
        </authorList>
    </citation>
    <scope>NUCLEOTIDE SEQUENCE [LARGE SCALE GENOMIC DNA]</scope>
    <source>
        <strain evidence="9 10">PAR22N</strain>
    </source>
</reference>
<feature type="modified residue" description="4-aspartylphosphate" evidence="4">
    <location>
        <position position="642"/>
    </location>
</feature>
<dbReference type="InterPro" id="IPR003661">
    <property type="entry name" value="HisK_dim/P_dom"/>
</dbReference>
<dbReference type="Proteomes" id="UP000321899">
    <property type="component" value="Unassembled WGS sequence"/>
</dbReference>
<feature type="domain" description="Response regulatory" evidence="6">
    <location>
        <begin position="591"/>
        <end position="707"/>
    </location>
</feature>
<protein>
    <recommendedName>
        <fullName evidence="2">histidine kinase</fullName>
        <ecNumber evidence="2">2.7.13.3</ecNumber>
    </recommendedName>
</protein>
<dbReference type="SMART" id="SM00387">
    <property type="entry name" value="HATPase_c"/>
    <property type="match status" value="1"/>
</dbReference>
<dbReference type="Gene3D" id="3.40.50.2300">
    <property type="match status" value="1"/>
</dbReference>
<dbReference type="InterPro" id="IPR000700">
    <property type="entry name" value="PAS-assoc_C"/>
</dbReference>
<dbReference type="SUPFAM" id="SSF55874">
    <property type="entry name" value="ATPase domain of HSP90 chaperone/DNA topoisomerase II/histidine kinase"/>
    <property type="match status" value="1"/>
</dbReference>
<dbReference type="PANTHER" id="PTHR43065">
    <property type="entry name" value="SENSOR HISTIDINE KINASE"/>
    <property type="match status" value="1"/>
</dbReference>
<evidence type="ECO:0000259" key="8">
    <source>
        <dbReference type="PROSITE" id="PS50113"/>
    </source>
</evidence>
<dbReference type="InterPro" id="IPR000014">
    <property type="entry name" value="PAS"/>
</dbReference>
<dbReference type="InterPro" id="IPR035965">
    <property type="entry name" value="PAS-like_dom_sf"/>
</dbReference>
<dbReference type="InterPro" id="IPR003594">
    <property type="entry name" value="HATPase_dom"/>
</dbReference>
<dbReference type="InterPro" id="IPR001789">
    <property type="entry name" value="Sig_transdc_resp-reg_receiver"/>
</dbReference>
<dbReference type="PRINTS" id="PR00344">
    <property type="entry name" value="BCTRLSENSOR"/>
</dbReference>
<evidence type="ECO:0000259" key="7">
    <source>
        <dbReference type="PROSITE" id="PS50112"/>
    </source>
</evidence>
<dbReference type="InterPro" id="IPR004358">
    <property type="entry name" value="Sig_transdc_His_kin-like_C"/>
</dbReference>
<evidence type="ECO:0000256" key="3">
    <source>
        <dbReference type="ARBA" id="ARBA00022553"/>
    </source>
</evidence>
<organism evidence="9 10">
    <name type="scientific">Desulfobotulus mexicanus</name>
    <dbReference type="NCBI Taxonomy" id="2586642"/>
    <lineage>
        <taxon>Bacteria</taxon>
        <taxon>Pseudomonadati</taxon>
        <taxon>Thermodesulfobacteriota</taxon>
        <taxon>Desulfobacteria</taxon>
        <taxon>Desulfobacterales</taxon>
        <taxon>Desulfobacteraceae</taxon>
        <taxon>Desulfobotulus</taxon>
    </lineage>
</organism>
<dbReference type="Pfam" id="PF02518">
    <property type="entry name" value="HATPase_c"/>
    <property type="match status" value="1"/>
</dbReference>
<evidence type="ECO:0000313" key="9">
    <source>
        <dbReference type="EMBL" id="TYT74487.1"/>
    </source>
</evidence>
<dbReference type="SUPFAM" id="SSF52172">
    <property type="entry name" value="CheY-like"/>
    <property type="match status" value="1"/>
</dbReference>
<gene>
    <name evidence="9" type="ORF">FIM25_10060</name>
</gene>
<feature type="domain" description="PAS" evidence="7">
    <location>
        <begin position="202"/>
        <end position="254"/>
    </location>
</feature>
<dbReference type="SUPFAM" id="SSF47384">
    <property type="entry name" value="Homodimeric domain of signal transducing histidine kinase"/>
    <property type="match status" value="1"/>
</dbReference>
<dbReference type="Gene3D" id="3.30.450.20">
    <property type="entry name" value="PAS domain"/>
    <property type="match status" value="1"/>
</dbReference>
<dbReference type="PROSITE" id="PS50112">
    <property type="entry name" value="PAS"/>
    <property type="match status" value="1"/>
</dbReference>
<dbReference type="InterPro" id="IPR036097">
    <property type="entry name" value="HisK_dim/P_sf"/>
</dbReference>
<keyword evidence="3 4" id="KW-0597">Phosphoprotein</keyword>
<dbReference type="SMART" id="SM00091">
    <property type="entry name" value="PAS"/>
    <property type="match status" value="1"/>
</dbReference>
<evidence type="ECO:0000259" key="6">
    <source>
        <dbReference type="PROSITE" id="PS50110"/>
    </source>
</evidence>
<comment type="caution">
    <text evidence="9">The sequence shown here is derived from an EMBL/GenBank/DDBJ whole genome shotgun (WGS) entry which is preliminary data.</text>
</comment>
<dbReference type="PROSITE" id="PS50109">
    <property type="entry name" value="HIS_KIN"/>
    <property type="match status" value="1"/>
</dbReference>
<feature type="domain" description="Histidine kinase" evidence="5">
    <location>
        <begin position="347"/>
        <end position="570"/>
    </location>
</feature>
<dbReference type="InterPro" id="IPR018771">
    <property type="entry name" value="PocR_dom"/>
</dbReference>
<feature type="domain" description="PAC" evidence="8">
    <location>
        <begin position="272"/>
        <end position="327"/>
    </location>
</feature>
<dbReference type="PROSITE" id="PS50113">
    <property type="entry name" value="PAC"/>
    <property type="match status" value="1"/>
</dbReference>
<dbReference type="SMART" id="SM00448">
    <property type="entry name" value="REC"/>
    <property type="match status" value="1"/>
</dbReference>
<dbReference type="InterPro" id="IPR011006">
    <property type="entry name" value="CheY-like_superfamily"/>
</dbReference>
<dbReference type="InterPro" id="IPR005467">
    <property type="entry name" value="His_kinase_dom"/>
</dbReference>
<evidence type="ECO:0000313" key="10">
    <source>
        <dbReference type="Proteomes" id="UP000321899"/>
    </source>
</evidence>
<dbReference type="OrthoDB" id="9806821at2"/>
<dbReference type="Pfam" id="PF13426">
    <property type="entry name" value="PAS_9"/>
    <property type="match status" value="1"/>
</dbReference>
<sequence>MENTMQKKDMDTLTLSDILVDQKTLQTMMEEFHRVTGIGGAILDISGKILLSFGWQDVCRKFHRAHPETLKNCKESDLFLAGNVSSGSFKAYRCKNHLWDMVTPIEVEGRHLGNLYLGQFFYEDDLVDLDFFREQARKYGFDEKQYLEAIDRVPRWKKEVIHGAMGFCVRLAEMIASLSFSGIRFSKALFEQESVLTKLQESEARYHGLFECIQDAIVVVDAQRNIIDANEAFIRLFGYSTEDIKGRKSRFLYENEEDFLHVGKVMEENGEKLHFVKVLNHVRKNGEIFPSETRVASLRTPDGELWGFFGVIRDISAQVKAQKEREILQEQLHQSKRMESIGRMAGGVAHDYNNMLGLIIGHAELAMDQLGSSDSLYSHLQSIHKAAGRSADITKQLLAFARRQPASPKVLDMNAFVSDMFHMLQRLMGENIKLSWCPAEKPVKVKVDPSQLDQILVHLCTNARDAISSAGRVIIETGRVVFDEDIRTRHADFIPGDYVMLAVSDDGCGMEQDMLLHLFEPFFTTKDVAKGCGLGLAMVYGIVKQNKGFIHVYSEPGDGTSFRIYLPRHSDEEKDLSASMKIREEGSVGETILLVEDEPALLKMARIMLERQGYKVLEAGLPVEALRLAAEHHSGIDLLLTDVVMPEMNGWDLAAELRSRYPGMKCMFMSGYTANYIAENGVLDESVHFIQKPFSMKEMAVSVRKALDS</sequence>
<evidence type="ECO:0000259" key="5">
    <source>
        <dbReference type="PROSITE" id="PS50109"/>
    </source>
</evidence>
<evidence type="ECO:0000256" key="1">
    <source>
        <dbReference type="ARBA" id="ARBA00000085"/>
    </source>
</evidence>
<dbReference type="InterPro" id="IPR036890">
    <property type="entry name" value="HATPase_C_sf"/>
</dbReference>
<dbReference type="EC" id="2.7.13.3" evidence="2"/>
<dbReference type="GO" id="GO:0000155">
    <property type="term" value="F:phosphorelay sensor kinase activity"/>
    <property type="evidence" value="ECO:0007669"/>
    <property type="project" value="InterPro"/>
</dbReference>
<dbReference type="Pfam" id="PF00072">
    <property type="entry name" value="Response_reg"/>
    <property type="match status" value="1"/>
</dbReference>
<name>A0A5S5MFN7_9BACT</name>
<comment type="catalytic activity">
    <reaction evidence="1">
        <text>ATP + protein L-histidine = ADP + protein N-phospho-L-histidine.</text>
        <dbReference type="EC" id="2.7.13.3"/>
    </reaction>
</comment>
<dbReference type="Gene3D" id="3.30.565.10">
    <property type="entry name" value="Histidine kinase-like ATPase, C-terminal domain"/>
    <property type="match status" value="1"/>
</dbReference>